<comment type="caution">
    <text evidence="1">The sequence shown here is derived from an EMBL/GenBank/DDBJ whole genome shotgun (WGS) entry which is preliminary data.</text>
</comment>
<dbReference type="InterPro" id="IPR029470">
    <property type="entry name" value="PDDEXK_4"/>
</dbReference>
<keyword evidence="2" id="KW-1185">Reference proteome</keyword>
<accession>A0ABW0EAS3</accession>
<dbReference type="RefSeq" id="WP_378016396.1">
    <property type="nucleotide sequence ID" value="NZ_JBHSKT010000002.1"/>
</dbReference>
<organism evidence="1 2">
    <name type="scientific">Adhaeribacter terreus</name>
    <dbReference type="NCBI Taxonomy" id="529703"/>
    <lineage>
        <taxon>Bacteria</taxon>
        <taxon>Pseudomonadati</taxon>
        <taxon>Bacteroidota</taxon>
        <taxon>Cytophagia</taxon>
        <taxon>Cytophagales</taxon>
        <taxon>Hymenobacteraceae</taxon>
        <taxon>Adhaeribacter</taxon>
    </lineage>
</organism>
<name>A0ABW0EAS3_9BACT</name>
<sequence>MFNKLFNLHLKASNRPLEDYLTEIFAFCLDSDKVFRERFLNLLKLVNKNIGSATVETQSIYAAQKRRTDLEINLGHSHVIIESKIASTEGIEQLDSYAKILAEKGADFKLLVFLTAKREDKFKSFPSGINFQQLRWHDIGLCIKAAFLASFTYTQVR</sequence>
<evidence type="ECO:0000313" key="1">
    <source>
        <dbReference type="EMBL" id="MFC5269974.1"/>
    </source>
</evidence>
<reference evidence="2" key="1">
    <citation type="journal article" date="2019" name="Int. J. Syst. Evol. Microbiol.">
        <title>The Global Catalogue of Microorganisms (GCM) 10K type strain sequencing project: providing services to taxonomists for standard genome sequencing and annotation.</title>
        <authorList>
            <consortium name="The Broad Institute Genomics Platform"/>
            <consortium name="The Broad Institute Genome Sequencing Center for Infectious Disease"/>
            <person name="Wu L."/>
            <person name="Ma J."/>
        </authorList>
    </citation>
    <scope>NUCLEOTIDE SEQUENCE [LARGE SCALE GENOMIC DNA]</scope>
    <source>
        <strain evidence="2">KACC 12602</strain>
    </source>
</reference>
<gene>
    <name evidence="1" type="ORF">ACFPIB_05090</name>
</gene>
<proteinExistence type="predicted"/>
<evidence type="ECO:0000313" key="2">
    <source>
        <dbReference type="Proteomes" id="UP001596161"/>
    </source>
</evidence>
<dbReference type="Pfam" id="PF14281">
    <property type="entry name" value="PDDEXK_4"/>
    <property type="match status" value="1"/>
</dbReference>
<protein>
    <submittedName>
        <fullName evidence="1">PD-(D/E)XK nuclease family protein</fullName>
    </submittedName>
</protein>
<dbReference type="Proteomes" id="UP001596161">
    <property type="component" value="Unassembled WGS sequence"/>
</dbReference>
<dbReference type="EMBL" id="JBHSKT010000002">
    <property type="protein sequence ID" value="MFC5269974.1"/>
    <property type="molecule type" value="Genomic_DNA"/>
</dbReference>